<dbReference type="RefSeq" id="WP_144583822.1">
    <property type="nucleotide sequence ID" value="NZ_VMTP01000088.1"/>
</dbReference>
<reference evidence="1 2" key="1">
    <citation type="submission" date="2019-07" db="EMBL/GenBank/DDBJ databases">
        <title>Draft Genome Sequence of the first blaOXA-58-Harboring Acinetobacter colistiniresistens clinical isolate from Brazil.</title>
        <authorList>
            <person name="Favaro L.S."/>
            <person name="Paula-Petroli S.B."/>
            <person name="Moura C.F."/>
            <person name="Tognim M.C.B."/>
            <person name="Venancio E.J."/>
            <person name="Yamada-Ogatta S.F."/>
            <person name="Carrara-Marroni F.E."/>
        </authorList>
    </citation>
    <scope>NUCLEOTIDE SEQUENCE [LARGE SCALE GENOMIC DNA]</scope>
    <source>
        <strain evidence="1 2">DL</strain>
    </source>
</reference>
<dbReference type="AlphaFoldDB" id="A0A558EYZ6"/>
<proteinExistence type="predicted"/>
<protein>
    <submittedName>
        <fullName evidence="1">Uncharacterized protein</fullName>
    </submittedName>
</protein>
<sequence>MNMAVLNLKKMGRPAKLKSTHGTWWDSELIVLETMLEEHKTFTEIADVLDCTPKRVRQKVDLLKAKGFPLTKGGRPRLAFRHTRGSWWDCEVTVLKAMLQEKFKVPYISEVLDRDTNCVHTKIKYLQTKGEL</sequence>
<gene>
    <name evidence="1" type="ORF">FPV60_16925</name>
</gene>
<evidence type="ECO:0000313" key="2">
    <source>
        <dbReference type="Proteomes" id="UP000316981"/>
    </source>
</evidence>
<evidence type="ECO:0000313" key="1">
    <source>
        <dbReference type="EMBL" id="TVT78587.1"/>
    </source>
</evidence>
<dbReference type="EMBL" id="VMTP01000088">
    <property type="protein sequence ID" value="TVT78587.1"/>
    <property type="molecule type" value="Genomic_DNA"/>
</dbReference>
<name>A0A558EYZ6_9GAMM</name>
<accession>A0A558EYZ6</accession>
<dbReference type="Proteomes" id="UP000316981">
    <property type="component" value="Unassembled WGS sequence"/>
</dbReference>
<comment type="caution">
    <text evidence="1">The sequence shown here is derived from an EMBL/GenBank/DDBJ whole genome shotgun (WGS) entry which is preliminary data.</text>
</comment>
<organism evidence="1 2">
    <name type="scientific">Acinetobacter colistiniresistens</name>
    <dbReference type="NCBI Taxonomy" id="280145"/>
    <lineage>
        <taxon>Bacteria</taxon>
        <taxon>Pseudomonadati</taxon>
        <taxon>Pseudomonadota</taxon>
        <taxon>Gammaproteobacteria</taxon>
        <taxon>Moraxellales</taxon>
        <taxon>Moraxellaceae</taxon>
        <taxon>Acinetobacter</taxon>
    </lineage>
</organism>